<evidence type="ECO:0000313" key="3">
    <source>
        <dbReference type="EMBL" id="SPR97684.1"/>
    </source>
</evidence>
<organism evidence="3 4">
    <name type="scientific">Cupriavidus taiwanensis</name>
    <dbReference type="NCBI Taxonomy" id="164546"/>
    <lineage>
        <taxon>Bacteria</taxon>
        <taxon>Pseudomonadati</taxon>
        <taxon>Pseudomonadota</taxon>
        <taxon>Betaproteobacteria</taxon>
        <taxon>Burkholderiales</taxon>
        <taxon>Burkholderiaceae</taxon>
        <taxon>Cupriavidus</taxon>
    </lineage>
</organism>
<dbReference type="Proteomes" id="UP000257016">
    <property type="component" value="Unassembled WGS sequence"/>
</dbReference>
<evidence type="ECO:0000313" key="4">
    <source>
        <dbReference type="Proteomes" id="UP000256805"/>
    </source>
</evidence>
<dbReference type="Proteomes" id="UP000256805">
    <property type="component" value="Unassembled WGS sequence"/>
</dbReference>
<evidence type="ECO:0000313" key="2">
    <source>
        <dbReference type="EMBL" id="SOY40480.1"/>
    </source>
</evidence>
<dbReference type="EMBL" id="OFSN01000001">
    <property type="protein sequence ID" value="SOY40480.1"/>
    <property type="molecule type" value="Genomic_DNA"/>
</dbReference>
<proteinExistence type="predicted"/>
<evidence type="ECO:0000256" key="1">
    <source>
        <dbReference type="SAM" id="MobiDB-lite"/>
    </source>
</evidence>
<feature type="compositionally biased region" description="Gly residues" evidence="1">
    <location>
        <begin position="1"/>
        <end position="10"/>
    </location>
</feature>
<feature type="region of interest" description="Disordered" evidence="1">
    <location>
        <begin position="1"/>
        <end position="65"/>
    </location>
</feature>
<name>A0A375IXI4_9BURK</name>
<gene>
    <name evidence="2" type="ORF">CBM2586_A10445</name>
    <name evidence="3" type="ORF">CBM2634_A20020</name>
</gene>
<reference evidence="3 4" key="1">
    <citation type="submission" date="2018-01" db="EMBL/GenBank/DDBJ databases">
        <authorList>
            <person name="Gaut B.S."/>
            <person name="Morton B.R."/>
            <person name="Clegg M.T."/>
            <person name="Duvall M.R."/>
        </authorList>
    </citation>
    <scope>NUCLEOTIDE SEQUENCE [LARGE SCALE GENOMIC DNA]</scope>
    <source>
        <strain evidence="3">Cupriavidus taiwanensis cmp 52</strain>
    </source>
</reference>
<feature type="compositionally biased region" description="Basic and acidic residues" evidence="1">
    <location>
        <begin position="44"/>
        <end position="65"/>
    </location>
</feature>
<dbReference type="AlphaFoldDB" id="A0A375IXI4"/>
<dbReference type="EMBL" id="OVTA01000012">
    <property type="protein sequence ID" value="SPR97684.1"/>
    <property type="molecule type" value="Genomic_DNA"/>
</dbReference>
<reference evidence="2" key="2">
    <citation type="submission" date="2018-01" db="EMBL/GenBank/DDBJ databases">
        <authorList>
            <person name="Clerissi C."/>
        </authorList>
    </citation>
    <scope>NUCLEOTIDE SEQUENCE</scope>
    <source>
        <strain evidence="2">Cupriavidus taiwanensis LMG 19430</strain>
    </source>
</reference>
<accession>A0A375IXI4</accession>
<sequence>MPVDLQGGGCRQHEAGRQQVRSQCFVRRPPVPLGVPRRAPSLTDARERCPHDSRNEDQRKPQQDW</sequence>
<protein>
    <submittedName>
        <fullName evidence="3">Uncharacterized protein</fullName>
    </submittedName>
</protein>